<accession>A0A561QW96</accession>
<keyword evidence="3" id="KW-1185">Reference proteome</keyword>
<sequence length="171" mass="19198">MRAALVLAMVLSLTGLAKADPLDDLNDAEDKTYQAWQNVPLTERKIAFITESSRGYGLYVEKQDNVFRKGEKLITYVEPIGYGWKNLPGRKFETNFVVDMAIKDNKGEVIADQKGFMKNVMQSHNASMEFSMDFTLTLTGMPAGKYLLTYTIHDISSGQDSSFDQDFSIAD</sequence>
<keyword evidence="1" id="KW-0732">Signal</keyword>
<reference evidence="2 3" key="1">
    <citation type="submission" date="2019-06" db="EMBL/GenBank/DDBJ databases">
        <title>Sorghum-associated microbial communities from plants grown in Nebraska, USA.</title>
        <authorList>
            <person name="Schachtman D."/>
        </authorList>
    </citation>
    <scope>NUCLEOTIDE SEQUENCE [LARGE SCALE GENOMIC DNA]</scope>
    <source>
        <strain evidence="2 3">1225</strain>
    </source>
</reference>
<dbReference type="OrthoDB" id="8444059at2"/>
<dbReference type="EMBL" id="VIWP01000003">
    <property type="protein sequence ID" value="TWF54643.1"/>
    <property type="molecule type" value="Genomic_DNA"/>
</dbReference>
<feature type="signal peptide" evidence="1">
    <location>
        <begin position="1"/>
        <end position="19"/>
    </location>
</feature>
<protein>
    <submittedName>
        <fullName evidence="2">Uncharacterized protein</fullName>
    </submittedName>
</protein>
<gene>
    <name evidence="2" type="ORF">FHW37_103513</name>
</gene>
<organism evidence="2 3">
    <name type="scientific">Neorhizobium alkalisoli</name>
    <dbReference type="NCBI Taxonomy" id="528178"/>
    <lineage>
        <taxon>Bacteria</taxon>
        <taxon>Pseudomonadati</taxon>
        <taxon>Pseudomonadota</taxon>
        <taxon>Alphaproteobacteria</taxon>
        <taxon>Hyphomicrobiales</taxon>
        <taxon>Rhizobiaceae</taxon>
        <taxon>Rhizobium/Agrobacterium group</taxon>
        <taxon>Neorhizobium</taxon>
    </lineage>
</organism>
<feature type="chain" id="PRO_5021994728" evidence="1">
    <location>
        <begin position="20"/>
        <end position="171"/>
    </location>
</feature>
<dbReference type="Proteomes" id="UP000320653">
    <property type="component" value="Unassembled WGS sequence"/>
</dbReference>
<proteinExistence type="predicted"/>
<evidence type="ECO:0000313" key="2">
    <source>
        <dbReference type="EMBL" id="TWF54643.1"/>
    </source>
</evidence>
<evidence type="ECO:0000313" key="3">
    <source>
        <dbReference type="Proteomes" id="UP000320653"/>
    </source>
</evidence>
<name>A0A561QW96_9HYPH</name>
<evidence type="ECO:0000256" key="1">
    <source>
        <dbReference type="SAM" id="SignalP"/>
    </source>
</evidence>
<comment type="caution">
    <text evidence="2">The sequence shown here is derived from an EMBL/GenBank/DDBJ whole genome shotgun (WGS) entry which is preliminary data.</text>
</comment>
<dbReference type="AlphaFoldDB" id="A0A561QW96"/>
<dbReference type="RefSeq" id="WP_145637205.1">
    <property type="nucleotide sequence ID" value="NZ_VIWP01000003.1"/>
</dbReference>